<reference evidence="3" key="2">
    <citation type="submission" date="2025-09" db="UniProtKB">
        <authorList>
            <consortium name="Ensembl"/>
        </authorList>
    </citation>
    <scope>IDENTIFICATION</scope>
</reference>
<keyword evidence="4" id="KW-1185">Reference proteome</keyword>
<organism evidence="3 4">
    <name type="scientific">Junco hyemalis</name>
    <name type="common">Dark-eyed junco</name>
    <dbReference type="NCBI Taxonomy" id="40217"/>
    <lineage>
        <taxon>Eukaryota</taxon>
        <taxon>Metazoa</taxon>
        <taxon>Chordata</taxon>
        <taxon>Craniata</taxon>
        <taxon>Vertebrata</taxon>
        <taxon>Euteleostomi</taxon>
        <taxon>Archelosauria</taxon>
        <taxon>Archosauria</taxon>
        <taxon>Dinosauria</taxon>
        <taxon>Saurischia</taxon>
        <taxon>Theropoda</taxon>
        <taxon>Coelurosauria</taxon>
        <taxon>Aves</taxon>
        <taxon>Neognathae</taxon>
        <taxon>Neoaves</taxon>
        <taxon>Telluraves</taxon>
        <taxon>Australaves</taxon>
        <taxon>Passeriformes</taxon>
        <taxon>Passerellidae</taxon>
        <taxon>Junco</taxon>
    </lineage>
</organism>
<dbReference type="AlphaFoldDB" id="A0A8C5IQD3"/>
<evidence type="ECO:0000313" key="3">
    <source>
        <dbReference type="Ensembl" id="ENSJHYP00000005842.1"/>
    </source>
</evidence>
<proteinExistence type="inferred from homology"/>
<feature type="region of interest" description="Disordered" evidence="2">
    <location>
        <begin position="103"/>
        <end position="203"/>
    </location>
</feature>
<dbReference type="PANTHER" id="PTHR35154:SF3">
    <property type="entry name" value="GBP PROTEIN"/>
    <property type="match status" value="1"/>
</dbReference>
<evidence type="ECO:0000313" key="4">
    <source>
        <dbReference type="Proteomes" id="UP000694408"/>
    </source>
</evidence>
<dbReference type="Ensembl" id="ENSJHYT00000007148.1">
    <property type="protein sequence ID" value="ENSJHYP00000005842.1"/>
    <property type="gene ID" value="ENSJHYG00000004743.1"/>
</dbReference>
<feature type="region of interest" description="Disordered" evidence="2">
    <location>
        <begin position="231"/>
        <end position="254"/>
    </location>
</feature>
<comment type="similarity">
    <text evidence="1">Belongs to the GSK-3-binding protein family.</text>
</comment>
<dbReference type="InterPro" id="IPR008014">
    <property type="entry name" value="GSK3-bd"/>
</dbReference>
<evidence type="ECO:0000256" key="2">
    <source>
        <dbReference type="SAM" id="MobiDB-lite"/>
    </source>
</evidence>
<dbReference type="PANTHER" id="PTHR35154">
    <property type="entry name" value="GBP PROTEIN"/>
    <property type="match status" value="1"/>
</dbReference>
<accession>A0A8C5IQD3</accession>
<dbReference type="GO" id="GO:0005737">
    <property type="term" value="C:cytoplasm"/>
    <property type="evidence" value="ECO:0007669"/>
    <property type="project" value="TreeGrafter"/>
</dbReference>
<feature type="compositionally biased region" description="Low complexity" evidence="2">
    <location>
        <begin position="231"/>
        <end position="241"/>
    </location>
</feature>
<feature type="compositionally biased region" description="Basic and acidic residues" evidence="2">
    <location>
        <begin position="155"/>
        <end position="166"/>
    </location>
</feature>
<protein>
    <recommendedName>
        <fullName evidence="5">GSK-3-binding protein FRAT2</fullName>
    </recommendedName>
</protein>
<sequence>MAGAVGGARARASPIVYKPTPAGRAPAATAAPEPRVLARARGGGRAAAPVPLRRLRHGGDPAEMPCRPGERFLLLERPVAVGQAGSKEVDALVAKLGEVLQLSAQRAPPPPRAPKHLGPGSARDRAAPYSPRCCSGAGAGLLAPRGPAPPQAHSQHVEPPRADRNGQQRVTKQLCGRGWLRSAARRRKQPPPGPGDGLAEEEDPHRLLQQLILSGNLIKEAVRRLQLAAAAAAAAASAPSPGGLRKRGAGSARM</sequence>
<evidence type="ECO:0008006" key="5">
    <source>
        <dbReference type="Google" id="ProtNLM"/>
    </source>
</evidence>
<name>A0A8C5IQD3_JUNHY</name>
<reference evidence="3" key="1">
    <citation type="submission" date="2025-08" db="UniProtKB">
        <authorList>
            <consortium name="Ensembl"/>
        </authorList>
    </citation>
    <scope>IDENTIFICATION</scope>
</reference>
<dbReference type="Proteomes" id="UP000694408">
    <property type="component" value="Unplaced"/>
</dbReference>
<dbReference type="Pfam" id="PF05350">
    <property type="entry name" value="GSK-3_bind"/>
    <property type="match status" value="2"/>
</dbReference>
<evidence type="ECO:0000256" key="1">
    <source>
        <dbReference type="ARBA" id="ARBA00010422"/>
    </source>
</evidence>
<dbReference type="OMA" id="RCEQARG"/>